<gene>
    <name evidence="2" type="ORF">QU38_00020</name>
</gene>
<feature type="region of interest" description="Disordered" evidence="1">
    <location>
        <begin position="1"/>
        <end position="24"/>
    </location>
</feature>
<reference evidence="2 3" key="1">
    <citation type="submission" date="2015-01" db="EMBL/GenBank/DDBJ databases">
        <title>Characterization of Swiss Staphylococcus aureus strains involved in food poisoning.</title>
        <authorList>
            <person name="Crovadore J."/>
            <person name="Chablais R."/>
            <person name="Tonacini J."/>
            <person name="Schnyder B."/>
            <person name="Lefort F."/>
        </authorList>
    </citation>
    <scope>NUCLEOTIDE SEQUENCE [LARGE SCALE GENOMIC DNA]</scope>
    <source>
        <strain evidence="2 3">SA-120</strain>
    </source>
</reference>
<evidence type="ECO:0000313" key="2">
    <source>
        <dbReference type="EMBL" id="KIU01747.1"/>
    </source>
</evidence>
<feature type="non-terminal residue" evidence="2">
    <location>
        <position position="122"/>
    </location>
</feature>
<sequence>MDLDRPGASDHGGAAGARRLEAREEDEVLPIRREALEMVEHAAARRHSTGRDDDLRGGVGGEFFGFFHFAHIVRDPARRFTLGACQAMLVHEIAHQPARVDRQRAVEEDRDVAQTAFGAQPG</sequence>
<organism evidence="2 3">
    <name type="scientific">Staphylococcus aureus</name>
    <dbReference type="NCBI Taxonomy" id="1280"/>
    <lineage>
        <taxon>Bacteria</taxon>
        <taxon>Bacillati</taxon>
        <taxon>Bacillota</taxon>
        <taxon>Bacilli</taxon>
        <taxon>Bacillales</taxon>
        <taxon>Staphylococcaceae</taxon>
        <taxon>Staphylococcus</taxon>
    </lineage>
</organism>
<dbReference type="AlphaFoldDB" id="A0AA40JR71"/>
<evidence type="ECO:0000313" key="3">
    <source>
        <dbReference type="Proteomes" id="UP000032274"/>
    </source>
</evidence>
<proteinExistence type="predicted"/>
<dbReference type="Proteomes" id="UP000032274">
    <property type="component" value="Unassembled WGS sequence"/>
</dbReference>
<evidence type="ECO:0000256" key="1">
    <source>
        <dbReference type="SAM" id="MobiDB-lite"/>
    </source>
</evidence>
<protein>
    <submittedName>
        <fullName evidence="2">Uncharacterized protein</fullName>
    </submittedName>
</protein>
<accession>A0AA40JR71</accession>
<dbReference type="EMBL" id="JXIG01000008">
    <property type="protein sequence ID" value="KIU01747.1"/>
    <property type="molecule type" value="Genomic_DNA"/>
</dbReference>
<name>A0AA40JR71_STAAU</name>
<comment type="caution">
    <text evidence="2">The sequence shown here is derived from an EMBL/GenBank/DDBJ whole genome shotgun (WGS) entry which is preliminary data.</text>
</comment>